<keyword evidence="1" id="KW-0812">Transmembrane</keyword>
<feature type="transmembrane region" description="Helical" evidence="1">
    <location>
        <begin position="12"/>
        <end position="31"/>
    </location>
</feature>
<gene>
    <name evidence="3" type="ORF">DFQ00_103133</name>
</gene>
<dbReference type="GO" id="GO:0016740">
    <property type="term" value="F:transferase activity"/>
    <property type="evidence" value="ECO:0007669"/>
    <property type="project" value="UniProtKB-KW"/>
</dbReference>
<reference evidence="3 4" key="1">
    <citation type="submission" date="2018-06" db="EMBL/GenBank/DDBJ databases">
        <title>Genomic Encyclopedia of Type Strains, Phase III (KMG-III): the genomes of soil and plant-associated and newly described type strains.</title>
        <authorList>
            <person name="Whitman W."/>
        </authorList>
    </citation>
    <scope>NUCLEOTIDE SEQUENCE [LARGE SCALE GENOMIC DNA]</scope>
    <source>
        <strain evidence="3 4">CECT 7022</strain>
    </source>
</reference>
<dbReference type="SUPFAM" id="SSF53448">
    <property type="entry name" value="Nucleotide-diphospho-sugar transferases"/>
    <property type="match status" value="1"/>
</dbReference>
<keyword evidence="1" id="KW-1133">Transmembrane helix</keyword>
<sequence>MNQDLSAAEILWMCLMGGLLVQMLFALWNAACLPKIYSFRKSSITPPDTLVSVLIPARNERLHIEECLESVLASHTKGFRMEVLVLDDRSEDETAALVQAIADRDPRVRLLYGTDLPAGWMGKSHACHRLVQEARGEWFMFVDADVRVMPDAIRQTVAAGSAQGGGLVTGFPYQVVKTWMEKLVVPMMMFTIISHLPIFMIRRSANPMFVAATGAFLLIHRTSYEASGGHAAIQGHLVDDMSLAKAVKRAGHPVMLADVHDVTSTRMYQNGEEVWNGYKKNMYEGMGRRDVLLLGTMLMYSVMYIVPPLGLVVGLLTGNATSILYGFTGTLLGIAVKRVSDHVGGQPWWLSLLQPISMACVIAIGMASWQAGRSGKGYVWKGRRYS</sequence>
<evidence type="ECO:0000313" key="4">
    <source>
        <dbReference type="Proteomes" id="UP000247790"/>
    </source>
</evidence>
<feature type="domain" description="Glycosyltransferase 2-like" evidence="2">
    <location>
        <begin position="52"/>
        <end position="225"/>
    </location>
</feature>
<evidence type="ECO:0000256" key="1">
    <source>
        <dbReference type="SAM" id="Phobius"/>
    </source>
</evidence>
<keyword evidence="1" id="KW-0472">Membrane</keyword>
<protein>
    <submittedName>
        <fullName evidence="3">Cellulose synthase/poly-beta-1,6-N-acetylglucosamine synthase-like glycosyltransferase</fullName>
    </submittedName>
</protein>
<dbReference type="RefSeq" id="WP_244213709.1">
    <property type="nucleotide sequence ID" value="NZ_CP054614.1"/>
</dbReference>
<keyword evidence="3" id="KW-0808">Transferase</keyword>
<dbReference type="InterPro" id="IPR029044">
    <property type="entry name" value="Nucleotide-diphossugar_trans"/>
</dbReference>
<dbReference type="PANTHER" id="PTHR43646">
    <property type="entry name" value="GLYCOSYLTRANSFERASE"/>
    <property type="match status" value="1"/>
</dbReference>
<name>A0A2V4WFT6_PAEBA</name>
<organism evidence="3 4">
    <name type="scientific">Paenibacillus barcinonensis</name>
    <dbReference type="NCBI Taxonomy" id="198119"/>
    <lineage>
        <taxon>Bacteria</taxon>
        <taxon>Bacillati</taxon>
        <taxon>Bacillota</taxon>
        <taxon>Bacilli</taxon>
        <taxon>Bacillales</taxon>
        <taxon>Paenibacillaceae</taxon>
        <taxon>Paenibacillus</taxon>
    </lineage>
</organism>
<dbReference type="CDD" id="cd00761">
    <property type="entry name" value="Glyco_tranf_GTA_type"/>
    <property type="match status" value="1"/>
</dbReference>
<dbReference type="Proteomes" id="UP000247790">
    <property type="component" value="Unassembled WGS sequence"/>
</dbReference>
<accession>A0A2V4WFT6</accession>
<proteinExistence type="predicted"/>
<dbReference type="PANTHER" id="PTHR43646:SF3">
    <property type="entry name" value="SLR1566 PROTEIN"/>
    <property type="match status" value="1"/>
</dbReference>
<evidence type="ECO:0000313" key="3">
    <source>
        <dbReference type="EMBL" id="PYE50715.1"/>
    </source>
</evidence>
<comment type="caution">
    <text evidence="3">The sequence shown here is derived from an EMBL/GenBank/DDBJ whole genome shotgun (WGS) entry which is preliminary data.</text>
</comment>
<dbReference type="InterPro" id="IPR001173">
    <property type="entry name" value="Glyco_trans_2-like"/>
</dbReference>
<dbReference type="Gene3D" id="3.90.550.10">
    <property type="entry name" value="Spore Coat Polysaccharide Biosynthesis Protein SpsA, Chain A"/>
    <property type="match status" value="1"/>
</dbReference>
<dbReference type="AlphaFoldDB" id="A0A2V4WFT6"/>
<feature type="transmembrane region" description="Helical" evidence="1">
    <location>
        <begin position="312"/>
        <end position="336"/>
    </location>
</feature>
<dbReference type="EMBL" id="QJSW01000003">
    <property type="protein sequence ID" value="PYE50715.1"/>
    <property type="molecule type" value="Genomic_DNA"/>
</dbReference>
<feature type="transmembrane region" description="Helical" evidence="1">
    <location>
        <begin position="290"/>
        <end position="306"/>
    </location>
</feature>
<dbReference type="Pfam" id="PF00535">
    <property type="entry name" value="Glycos_transf_2"/>
    <property type="match status" value="1"/>
</dbReference>
<feature type="transmembrane region" description="Helical" evidence="1">
    <location>
        <begin position="348"/>
        <end position="369"/>
    </location>
</feature>
<evidence type="ECO:0000259" key="2">
    <source>
        <dbReference type="Pfam" id="PF00535"/>
    </source>
</evidence>